<organism evidence="1 2">
    <name type="scientific">SAR324 cluster bacterium</name>
    <dbReference type="NCBI Taxonomy" id="2024889"/>
    <lineage>
        <taxon>Bacteria</taxon>
        <taxon>Deltaproteobacteria</taxon>
        <taxon>SAR324 cluster</taxon>
    </lineage>
</organism>
<accession>A0A7X9FQU2</accession>
<sequence length="52" mass="6068">MEKDPKKKTNILTIPIPVIDKMPKIDLTQINTDNIRRVPSKKKIVAVDREWV</sequence>
<dbReference type="AlphaFoldDB" id="A0A7X9FQU2"/>
<name>A0A7X9FQU2_9DELT</name>
<gene>
    <name evidence="1" type="ORF">GYA55_05380</name>
</gene>
<protein>
    <submittedName>
        <fullName evidence="1">Uncharacterized protein</fullName>
    </submittedName>
</protein>
<dbReference type="Proteomes" id="UP000524246">
    <property type="component" value="Unassembled WGS sequence"/>
</dbReference>
<dbReference type="EMBL" id="JAAZON010000228">
    <property type="protein sequence ID" value="NMC62584.1"/>
    <property type="molecule type" value="Genomic_DNA"/>
</dbReference>
<evidence type="ECO:0000313" key="2">
    <source>
        <dbReference type="Proteomes" id="UP000524246"/>
    </source>
</evidence>
<evidence type="ECO:0000313" key="1">
    <source>
        <dbReference type="EMBL" id="NMC62584.1"/>
    </source>
</evidence>
<comment type="caution">
    <text evidence="1">The sequence shown here is derived from an EMBL/GenBank/DDBJ whole genome shotgun (WGS) entry which is preliminary data.</text>
</comment>
<proteinExistence type="predicted"/>
<reference evidence="1 2" key="1">
    <citation type="journal article" date="2020" name="Biotechnol. Biofuels">
        <title>New insights from the biogas microbiome by comprehensive genome-resolved metagenomics of nearly 1600 species originating from multiple anaerobic digesters.</title>
        <authorList>
            <person name="Campanaro S."/>
            <person name="Treu L."/>
            <person name="Rodriguez-R L.M."/>
            <person name="Kovalovszki A."/>
            <person name="Ziels R.M."/>
            <person name="Maus I."/>
            <person name="Zhu X."/>
            <person name="Kougias P.G."/>
            <person name="Basile A."/>
            <person name="Luo G."/>
            <person name="Schluter A."/>
            <person name="Konstantinidis K.T."/>
            <person name="Angelidaki I."/>
        </authorList>
    </citation>
    <scope>NUCLEOTIDE SEQUENCE [LARGE SCALE GENOMIC DNA]</scope>
    <source>
        <strain evidence="1">AS27yjCOA_65</strain>
    </source>
</reference>